<feature type="region of interest" description="Disordered" evidence="1">
    <location>
        <begin position="92"/>
        <end position="131"/>
    </location>
</feature>
<keyword evidence="2" id="KW-1133">Transmembrane helix</keyword>
<accession>A0A5J4RZ05</accession>
<protein>
    <submittedName>
        <fullName evidence="3">Uncharacterized protein</fullName>
    </submittedName>
</protein>
<feature type="compositionally biased region" description="Polar residues" evidence="1">
    <location>
        <begin position="266"/>
        <end position="280"/>
    </location>
</feature>
<keyword evidence="2" id="KW-0472">Membrane</keyword>
<feature type="non-terminal residue" evidence="3">
    <location>
        <position position="1"/>
    </location>
</feature>
<reference evidence="3 4" key="1">
    <citation type="submission" date="2019-03" db="EMBL/GenBank/DDBJ databases">
        <title>Single cell metagenomics reveals metabolic interactions within the superorganism composed of flagellate Streblomastix strix and complex community of Bacteroidetes bacteria on its surface.</title>
        <authorList>
            <person name="Treitli S.C."/>
            <person name="Kolisko M."/>
            <person name="Husnik F."/>
            <person name="Keeling P."/>
            <person name="Hampl V."/>
        </authorList>
    </citation>
    <scope>NUCLEOTIDE SEQUENCE [LARGE SCALE GENOMIC DNA]</scope>
    <source>
        <strain evidence="3">ST1C</strain>
    </source>
</reference>
<keyword evidence="2" id="KW-0812">Transmembrane</keyword>
<dbReference type="Proteomes" id="UP000324800">
    <property type="component" value="Unassembled WGS sequence"/>
</dbReference>
<name>A0A5J4RZ05_9EUKA</name>
<evidence type="ECO:0000313" key="4">
    <source>
        <dbReference type="Proteomes" id="UP000324800"/>
    </source>
</evidence>
<feature type="transmembrane region" description="Helical" evidence="2">
    <location>
        <begin position="53"/>
        <end position="79"/>
    </location>
</feature>
<organism evidence="3 4">
    <name type="scientific">Streblomastix strix</name>
    <dbReference type="NCBI Taxonomy" id="222440"/>
    <lineage>
        <taxon>Eukaryota</taxon>
        <taxon>Metamonada</taxon>
        <taxon>Preaxostyla</taxon>
        <taxon>Oxymonadida</taxon>
        <taxon>Streblomastigidae</taxon>
        <taxon>Streblomastix</taxon>
    </lineage>
</organism>
<feature type="region of interest" description="Disordered" evidence="1">
    <location>
        <begin position="179"/>
        <end position="287"/>
    </location>
</feature>
<proteinExistence type="predicted"/>
<dbReference type="EMBL" id="SNRW01041137">
    <property type="protein sequence ID" value="KAA6339166.1"/>
    <property type="molecule type" value="Genomic_DNA"/>
</dbReference>
<evidence type="ECO:0000256" key="1">
    <source>
        <dbReference type="SAM" id="MobiDB-lite"/>
    </source>
</evidence>
<feature type="compositionally biased region" description="Polar residues" evidence="1">
    <location>
        <begin position="101"/>
        <end position="127"/>
    </location>
</feature>
<feature type="non-terminal residue" evidence="3">
    <location>
        <position position="287"/>
    </location>
</feature>
<evidence type="ECO:0000256" key="2">
    <source>
        <dbReference type="SAM" id="Phobius"/>
    </source>
</evidence>
<comment type="caution">
    <text evidence="3">The sequence shown here is derived from an EMBL/GenBank/DDBJ whole genome shotgun (WGS) entry which is preliminary data.</text>
</comment>
<feature type="compositionally biased region" description="Polar residues" evidence="1">
    <location>
        <begin position="179"/>
        <end position="188"/>
    </location>
</feature>
<dbReference type="AlphaFoldDB" id="A0A5J4RZ05"/>
<sequence length="287" mass="31540">SQGEVRISGYQTNFAPYLECEGDSCEIPCEAEIGSIPECEEKVKEKKKGIPGWTITLIIASCLLILAAVGSIIIIYLCWTKKNNIKKCTNNSDQDIEKQKIGQQANETEMNTASSQSSSEGKPQKNSIEPKTDEINQLIKKEPYQKFEPQSPPHIISSPPKQDLQFKPQIQTSISNMKTYNSSTSSLHPATGQFPNSPPIQLGQQSIRSSSPGQQPIRSPPGSQQMLRTTQTSYPSRPNIQSNAKQSYRSPQNQFPARSYMARKPASNTPGQQSTGSSSAALLPKKP</sequence>
<feature type="compositionally biased region" description="Polar residues" evidence="1">
    <location>
        <begin position="202"/>
        <end position="256"/>
    </location>
</feature>
<gene>
    <name evidence="3" type="ORF">EZS28_052634</name>
</gene>
<evidence type="ECO:0000313" key="3">
    <source>
        <dbReference type="EMBL" id="KAA6339166.1"/>
    </source>
</evidence>